<protein>
    <submittedName>
        <fullName evidence="1">26934_t:CDS:1</fullName>
    </submittedName>
</protein>
<dbReference type="AlphaFoldDB" id="A0A9N9JTD4"/>
<accession>A0A9N9JTD4</accession>
<keyword evidence="2" id="KW-1185">Reference proteome</keyword>
<proteinExistence type="predicted"/>
<dbReference type="EMBL" id="CAJVPY010029882">
    <property type="protein sequence ID" value="CAG8794741.1"/>
    <property type="molecule type" value="Genomic_DNA"/>
</dbReference>
<evidence type="ECO:0000313" key="2">
    <source>
        <dbReference type="Proteomes" id="UP000789405"/>
    </source>
</evidence>
<feature type="non-terminal residue" evidence="1">
    <location>
        <position position="57"/>
    </location>
</feature>
<evidence type="ECO:0000313" key="1">
    <source>
        <dbReference type="EMBL" id="CAG8794741.1"/>
    </source>
</evidence>
<organism evidence="1 2">
    <name type="scientific">Dentiscutata erythropus</name>
    <dbReference type="NCBI Taxonomy" id="1348616"/>
    <lineage>
        <taxon>Eukaryota</taxon>
        <taxon>Fungi</taxon>
        <taxon>Fungi incertae sedis</taxon>
        <taxon>Mucoromycota</taxon>
        <taxon>Glomeromycotina</taxon>
        <taxon>Glomeromycetes</taxon>
        <taxon>Diversisporales</taxon>
        <taxon>Gigasporaceae</taxon>
        <taxon>Dentiscutata</taxon>
    </lineage>
</organism>
<sequence length="57" mass="6775">MEVLESMYQRTFNTERNIGNGVNNDCFRKIKKEFRRAAIILYKTNLKLSCKTPLDMM</sequence>
<feature type="non-terminal residue" evidence="1">
    <location>
        <position position="1"/>
    </location>
</feature>
<name>A0A9N9JTD4_9GLOM</name>
<dbReference type="Proteomes" id="UP000789405">
    <property type="component" value="Unassembled WGS sequence"/>
</dbReference>
<comment type="caution">
    <text evidence="1">The sequence shown here is derived from an EMBL/GenBank/DDBJ whole genome shotgun (WGS) entry which is preliminary data.</text>
</comment>
<gene>
    <name evidence="1" type="ORF">DERYTH_LOCUS22128</name>
</gene>
<reference evidence="1" key="1">
    <citation type="submission" date="2021-06" db="EMBL/GenBank/DDBJ databases">
        <authorList>
            <person name="Kallberg Y."/>
            <person name="Tangrot J."/>
            <person name="Rosling A."/>
        </authorList>
    </citation>
    <scope>NUCLEOTIDE SEQUENCE</scope>
    <source>
        <strain evidence="1">MA453B</strain>
    </source>
</reference>
<dbReference type="OrthoDB" id="2274644at2759"/>